<keyword evidence="2" id="KW-1185">Reference proteome</keyword>
<dbReference type="EMBL" id="SDPT01000001">
    <property type="protein sequence ID" value="RXZ34758.1"/>
    <property type="molecule type" value="Genomic_DNA"/>
</dbReference>
<comment type="caution">
    <text evidence="1">The sequence shown here is derived from an EMBL/GenBank/DDBJ whole genome shotgun (WGS) entry which is preliminary data.</text>
</comment>
<accession>A0A4Q2IZ54</accession>
<gene>
    <name evidence="1" type="ORF">EO081_03605</name>
</gene>
<organism evidence="1 2">
    <name type="scientific">Sphingomonas desiccabilis</name>
    <dbReference type="NCBI Taxonomy" id="429134"/>
    <lineage>
        <taxon>Bacteria</taxon>
        <taxon>Pseudomonadati</taxon>
        <taxon>Pseudomonadota</taxon>
        <taxon>Alphaproteobacteria</taxon>
        <taxon>Sphingomonadales</taxon>
        <taxon>Sphingomonadaceae</taxon>
        <taxon>Sphingomonas</taxon>
    </lineage>
</organism>
<reference evidence="1 2" key="1">
    <citation type="submission" date="2019-01" db="EMBL/GenBank/DDBJ databases">
        <title>Sphingomonas mucosissima sp. nov. and Sphingomonas desiccabilis sp. nov., from biological soil crusts in the Colorado Plateau, USA.</title>
        <authorList>
            <person name="Zhu D."/>
        </authorList>
    </citation>
    <scope>NUCLEOTIDE SEQUENCE [LARGE SCALE GENOMIC DNA]</scope>
    <source>
        <strain evidence="1 2">CP1D</strain>
    </source>
</reference>
<protein>
    <submittedName>
        <fullName evidence="1">Flp family type IVb pilin</fullName>
    </submittedName>
</protein>
<dbReference type="Pfam" id="PF04964">
    <property type="entry name" value="Flp_Fap"/>
    <property type="match status" value="1"/>
</dbReference>
<name>A0A4Q2IZ54_9SPHN</name>
<dbReference type="RefSeq" id="WP_129340542.1">
    <property type="nucleotide sequence ID" value="NZ_JACIDD010000001.1"/>
</dbReference>
<proteinExistence type="predicted"/>
<evidence type="ECO:0000313" key="2">
    <source>
        <dbReference type="Proteomes" id="UP000292347"/>
    </source>
</evidence>
<dbReference type="AlphaFoldDB" id="A0A4Q2IZ54"/>
<dbReference type="Proteomes" id="UP000292347">
    <property type="component" value="Unassembled WGS sequence"/>
</dbReference>
<evidence type="ECO:0000313" key="1">
    <source>
        <dbReference type="EMBL" id="RXZ34758.1"/>
    </source>
</evidence>
<sequence>MQKIRTFLKNNKGATAIEYGLIAALIAVAAIAAMSGLGNSLSGTFNNVSGKLQNAAS</sequence>
<dbReference type="InterPro" id="IPR007047">
    <property type="entry name" value="Flp_Fap"/>
</dbReference>